<protein>
    <submittedName>
        <fullName evidence="1">Uncharacterized protein</fullName>
    </submittedName>
</protein>
<reference evidence="1" key="1">
    <citation type="submission" date="2018-05" db="EMBL/GenBank/DDBJ databases">
        <authorList>
            <person name="Lanie J.A."/>
            <person name="Ng W.-L."/>
            <person name="Kazmierczak K.M."/>
            <person name="Andrzejewski T.M."/>
            <person name="Davidsen T.M."/>
            <person name="Wayne K.J."/>
            <person name="Tettelin H."/>
            <person name="Glass J.I."/>
            <person name="Rusch D."/>
            <person name="Podicherti R."/>
            <person name="Tsui H.-C.T."/>
            <person name="Winkler M.E."/>
        </authorList>
    </citation>
    <scope>NUCLEOTIDE SEQUENCE</scope>
</reference>
<dbReference type="AlphaFoldDB" id="A0A382KBG2"/>
<dbReference type="InterPro" id="IPR014990">
    <property type="entry name" value="DUF1838"/>
</dbReference>
<proteinExistence type="predicted"/>
<organism evidence="1">
    <name type="scientific">marine metagenome</name>
    <dbReference type="NCBI Taxonomy" id="408172"/>
    <lineage>
        <taxon>unclassified sequences</taxon>
        <taxon>metagenomes</taxon>
        <taxon>ecological metagenomes</taxon>
    </lineage>
</organism>
<name>A0A382KBG2_9ZZZZ</name>
<dbReference type="EMBL" id="UINC01079140">
    <property type="protein sequence ID" value="SVC20863.1"/>
    <property type="molecule type" value="Genomic_DNA"/>
</dbReference>
<dbReference type="Pfam" id="PF08894">
    <property type="entry name" value="DUF1838"/>
    <property type="match status" value="1"/>
</dbReference>
<gene>
    <name evidence="1" type="ORF">METZ01_LOCUS273717</name>
</gene>
<evidence type="ECO:0000313" key="1">
    <source>
        <dbReference type="EMBL" id="SVC20863.1"/>
    </source>
</evidence>
<sequence>MNRRSVIMGDFLDRKLDLSDPIESTKAYVKLLGIIEGGMVHYSLEGKIYSIQPKGPKPFVGFQAILKGVWQPLQDNAYSYRLFEVGFFADLETGAPIKKFLNPITSVENDLITIKGGPYDSIIKPKTHSWIISGDDVWIEESKSLNGYFGSSEKLDNNDKDVSVEEIAFSNRIYRGKLSELNDLAATASCQMHNNYISPWYPFFKMDNIEGKMYWQAVGTKIDSFSEVPKKMKNFLLTKHQEFFDSEQPWTIATSTLAEYRRIQNR</sequence>
<accession>A0A382KBG2</accession>